<sequence>MSIRRAATAALLAPIAAAAASLAAVVVTGAHRRLGATADEARAALPGDDLLPGAQVQNDRACTIAAPPSSVWPWIAQLGQNKAGFYSFEGLENLVGCQITGATRIHPEWQDVAVGDRFTLHPDIALRVAEVEPGRALVVSSQGADAPGDMDFDTTWAFCLSPVTTNGSSATRLHLRERYATSSPATRAMIEVTSVISAVMTWRVMTNLRELVDRNVEAL</sequence>
<dbReference type="Gene3D" id="3.30.530.20">
    <property type="match status" value="1"/>
</dbReference>
<evidence type="ECO:0000313" key="2">
    <source>
        <dbReference type="EMBL" id="NKY00398.1"/>
    </source>
</evidence>
<keyword evidence="1" id="KW-0732">Signal</keyword>
<evidence type="ECO:0000313" key="3">
    <source>
        <dbReference type="Proteomes" id="UP000563898"/>
    </source>
</evidence>
<dbReference type="RefSeq" id="WP_006371101.1">
    <property type="nucleotide sequence ID" value="NZ_JAAXPC010000001.1"/>
</dbReference>
<protein>
    <recommendedName>
        <fullName evidence="4">SRPBCC family protein</fullName>
    </recommendedName>
</protein>
<dbReference type="AlphaFoldDB" id="A0A846WG00"/>
<reference evidence="2 3" key="1">
    <citation type="submission" date="2020-04" db="EMBL/GenBank/DDBJ databases">
        <title>MicrobeNet Type strains.</title>
        <authorList>
            <person name="Nicholson A.C."/>
        </authorList>
    </citation>
    <scope>NUCLEOTIDE SEQUENCE [LARGE SCALE GENOMIC DNA]</scope>
    <source>
        <strain evidence="2 3">ATCC BAA-14</strain>
    </source>
</reference>
<feature type="chain" id="PRO_5038953892" description="SRPBCC family protein" evidence="1">
    <location>
        <begin position="24"/>
        <end position="219"/>
    </location>
</feature>
<proteinExistence type="predicted"/>
<feature type="signal peptide" evidence="1">
    <location>
        <begin position="1"/>
        <end position="23"/>
    </location>
</feature>
<evidence type="ECO:0008006" key="4">
    <source>
        <dbReference type="Google" id="ProtNLM"/>
    </source>
</evidence>
<dbReference type="EMBL" id="JAAXPC010000001">
    <property type="protein sequence ID" value="NKY00398.1"/>
    <property type="molecule type" value="Genomic_DNA"/>
</dbReference>
<dbReference type="Proteomes" id="UP000563898">
    <property type="component" value="Unassembled WGS sequence"/>
</dbReference>
<accession>A0A846WG00</accession>
<dbReference type="InterPro" id="IPR023393">
    <property type="entry name" value="START-like_dom_sf"/>
</dbReference>
<comment type="caution">
    <text evidence="2">The sequence shown here is derived from an EMBL/GenBank/DDBJ whole genome shotgun (WGS) entry which is preliminary data.</text>
</comment>
<name>A0A846WG00_9ACTN</name>
<organism evidence="2 3">
    <name type="scientific">Gordonia polyisoprenivorans</name>
    <dbReference type="NCBI Taxonomy" id="84595"/>
    <lineage>
        <taxon>Bacteria</taxon>
        <taxon>Bacillati</taxon>
        <taxon>Actinomycetota</taxon>
        <taxon>Actinomycetes</taxon>
        <taxon>Mycobacteriales</taxon>
        <taxon>Gordoniaceae</taxon>
        <taxon>Gordonia</taxon>
    </lineage>
</organism>
<gene>
    <name evidence="2" type="ORF">HGA05_02215</name>
</gene>
<dbReference type="SUPFAM" id="SSF55961">
    <property type="entry name" value="Bet v1-like"/>
    <property type="match status" value="1"/>
</dbReference>
<evidence type="ECO:0000256" key="1">
    <source>
        <dbReference type="SAM" id="SignalP"/>
    </source>
</evidence>